<sequence>MLFSMASSSNVKELSKDDDNEYVPSTGESTELSDDAFGSDMSGVSLDPDENEFVPSTMDKTLVDPF</sequence>
<protein>
    <submittedName>
        <fullName evidence="1">Uncharacterized protein</fullName>
    </submittedName>
</protein>
<evidence type="ECO:0000313" key="1">
    <source>
        <dbReference type="EMBL" id="KAI3691031.1"/>
    </source>
</evidence>
<comment type="caution">
    <text evidence="1">The sequence shown here is derived from an EMBL/GenBank/DDBJ whole genome shotgun (WGS) entry which is preliminary data.</text>
</comment>
<reference evidence="1 2" key="2">
    <citation type="journal article" date="2022" name="Mol. Ecol. Resour.">
        <title>The genomes of chicory, endive, great burdock and yacon provide insights into Asteraceae paleo-polyploidization history and plant inulin production.</title>
        <authorList>
            <person name="Fan W."/>
            <person name="Wang S."/>
            <person name="Wang H."/>
            <person name="Wang A."/>
            <person name="Jiang F."/>
            <person name="Liu H."/>
            <person name="Zhao H."/>
            <person name="Xu D."/>
            <person name="Zhang Y."/>
        </authorList>
    </citation>
    <scope>NUCLEOTIDE SEQUENCE [LARGE SCALE GENOMIC DNA]</scope>
    <source>
        <strain evidence="2">cv. Punajuju</strain>
        <tissue evidence="1">Leaves</tissue>
    </source>
</reference>
<reference evidence="2" key="1">
    <citation type="journal article" date="2022" name="Mol. Ecol. Resour.">
        <title>The genomes of chicory, endive, great burdock and yacon provide insights into Asteraceae palaeo-polyploidization history and plant inulin production.</title>
        <authorList>
            <person name="Fan W."/>
            <person name="Wang S."/>
            <person name="Wang H."/>
            <person name="Wang A."/>
            <person name="Jiang F."/>
            <person name="Liu H."/>
            <person name="Zhao H."/>
            <person name="Xu D."/>
            <person name="Zhang Y."/>
        </authorList>
    </citation>
    <scope>NUCLEOTIDE SEQUENCE [LARGE SCALE GENOMIC DNA]</scope>
    <source>
        <strain evidence="2">cv. Punajuju</strain>
    </source>
</reference>
<name>A0ACB8Z100_CICIN</name>
<gene>
    <name evidence="1" type="ORF">L2E82_49245</name>
</gene>
<accession>A0ACB8Z100</accession>
<dbReference type="Proteomes" id="UP001055811">
    <property type="component" value="Linkage Group LG09"/>
</dbReference>
<evidence type="ECO:0000313" key="2">
    <source>
        <dbReference type="Proteomes" id="UP001055811"/>
    </source>
</evidence>
<proteinExistence type="predicted"/>
<keyword evidence="2" id="KW-1185">Reference proteome</keyword>
<organism evidence="1 2">
    <name type="scientific">Cichorium intybus</name>
    <name type="common">Chicory</name>
    <dbReference type="NCBI Taxonomy" id="13427"/>
    <lineage>
        <taxon>Eukaryota</taxon>
        <taxon>Viridiplantae</taxon>
        <taxon>Streptophyta</taxon>
        <taxon>Embryophyta</taxon>
        <taxon>Tracheophyta</taxon>
        <taxon>Spermatophyta</taxon>
        <taxon>Magnoliopsida</taxon>
        <taxon>eudicotyledons</taxon>
        <taxon>Gunneridae</taxon>
        <taxon>Pentapetalae</taxon>
        <taxon>asterids</taxon>
        <taxon>campanulids</taxon>
        <taxon>Asterales</taxon>
        <taxon>Asteraceae</taxon>
        <taxon>Cichorioideae</taxon>
        <taxon>Cichorieae</taxon>
        <taxon>Cichoriinae</taxon>
        <taxon>Cichorium</taxon>
    </lineage>
</organism>
<dbReference type="EMBL" id="CM042017">
    <property type="protein sequence ID" value="KAI3691031.1"/>
    <property type="molecule type" value="Genomic_DNA"/>
</dbReference>